<evidence type="ECO:0000313" key="3">
    <source>
        <dbReference type="EMBL" id="KAB2635063.1"/>
    </source>
</evidence>
<protein>
    <submittedName>
        <fullName evidence="3">Pentatricopeptide repeat-containing protein</fullName>
    </submittedName>
</protein>
<gene>
    <name evidence="3" type="ORF">D8674_025597</name>
</gene>
<organism evidence="3 4">
    <name type="scientific">Pyrus ussuriensis x Pyrus communis</name>
    <dbReference type="NCBI Taxonomy" id="2448454"/>
    <lineage>
        <taxon>Eukaryota</taxon>
        <taxon>Viridiplantae</taxon>
        <taxon>Streptophyta</taxon>
        <taxon>Embryophyta</taxon>
        <taxon>Tracheophyta</taxon>
        <taxon>Spermatophyta</taxon>
        <taxon>Magnoliopsida</taxon>
        <taxon>eudicotyledons</taxon>
        <taxon>Gunneridae</taxon>
        <taxon>Pentapetalae</taxon>
        <taxon>rosids</taxon>
        <taxon>fabids</taxon>
        <taxon>Rosales</taxon>
        <taxon>Rosaceae</taxon>
        <taxon>Amygdaloideae</taxon>
        <taxon>Maleae</taxon>
        <taxon>Pyrus</taxon>
    </lineage>
</organism>
<reference evidence="3 4" key="1">
    <citation type="submission" date="2019-09" db="EMBL/GenBank/DDBJ databases">
        <authorList>
            <person name="Ou C."/>
        </authorList>
    </citation>
    <scope>NUCLEOTIDE SEQUENCE [LARGE SCALE GENOMIC DNA]</scope>
    <source>
        <strain evidence="3">S2</strain>
        <tissue evidence="3">Leaf</tissue>
    </source>
</reference>
<name>A0A5N5I7C4_9ROSA</name>
<evidence type="ECO:0000256" key="1">
    <source>
        <dbReference type="ARBA" id="ARBA00006643"/>
    </source>
</evidence>
<comment type="caution">
    <text evidence="3">The sequence shown here is derived from an EMBL/GenBank/DDBJ whole genome shotgun (WGS) entry which is preliminary data.</text>
</comment>
<dbReference type="AlphaFoldDB" id="A0A5N5I7C4"/>
<evidence type="ECO:0000259" key="2">
    <source>
        <dbReference type="Pfam" id="PF14432"/>
    </source>
</evidence>
<accession>A0A5N5I7C4</accession>
<dbReference type="InterPro" id="IPR032867">
    <property type="entry name" value="DYW_dom"/>
</dbReference>
<dbReference type="OrthoDB" id="1926166at2759"/>
<reference evidence="4" key="2">
    <citation type="submission" date="2019-10" db="EMBL/GenBank/DDBJ databases">
        <title>A de novo genome assembly of a pear dwarfing rootstock.</title>
        <authorList>
            <person name="Wang F."/>
            <person name="Wang J."/>
            <person name="Li S."/>
            <person name="Zhang Y."/>
            <person name="Fang M."/>
            <person name="Ma L."/>
            <person name="Zhao Y."/>
            <person name="Jiang S."/>
        </authorList>
    </citation>
    <scope>NUCLEOTIDE SEQUENCE [LARGE SCALE GENOMIC DNA]</scope>
</reference>
<comment type="similarity">
    <text evidence="1">Belongs to the PPR family. PCMP-H subfamily.</text>
</comment>
<feature type="domain" description="DYW" evidence="2">
    <location>
        <begin position="2"/>
        <end position="75"/>
    </location>
</feature>
<evidence type="ECO:0000313" key="4">
    <source>
        <dbReference type="Proteomes" id="UP000327157"/>
    </source>
</evidence>
<dbReference type="EMBL" id="SMOL01000004">
    <property type="protein sequence ID" value="KAB2635063.1"/>
    <property type="molecule type" value="Genomic_DNA"/>
</dbReference>
<dbReference type="Pfam" id="PF14432">
    <property type="entry name" value="DYW_deaminase"/>
    <property type="match status" value="1"/>
</dbReference>
<reference evidence="3 4" key="3">
    <citation type="submission" date="2019-11" db="EMBL/GenBank/DDBJ databases">
        <title>A de novo genome assembly of a pear dwarfing rootstock.</title>
        <authorList>
            <person name="Wang F."/>
            <person name="Wang J."/>
            <person name="Li S."/>
            <person name="Zhang Y."/>
            <person name="Fang M."/>
            <person name="Ma L."/>
            <person name="Zhao Y."/>
            <person name="Jiang S."/>
        </authorList>
    </citation>
    <scope>NUCLEOTIDE SEQUENCE [LARGE SCALE GENOMIC DNA]</scope>
    <source>
        <strain evidence="3">S2</strain>
        <tissue evidence="3">Leaf</tissue>
    </source>
</reference>
<dbReference type="GO" id="GO:0008270">
    <property type="term" value="F:zinc ion binding"/>
    <property type="evidence" value="ECO:0007669"/>
    <property type="project" value="InterPro"/>
</dbReference>
<proteinExistence type="inferred from homology"/>
<keyword evidence="4" id="KW-1185">Reference proteome</keyword>
<sequence length="98" mass="11221">MSETECVLHDVGEAVKEDMISKHSEKLAIAFRLLVTNAGMPIIITKNLRICEVCHSTAKRISLIEKRSIIIRDSKVVPPFCDWDMFVWRLLVILRVSL</sequence>
<dbReference type="Proteomes" id="UP000327157">
    <property type="component" value="Chromosome 5"/>
</dbReference>